<comment type="caution">
    <text evidence="2">The sequence shown here is derived from an EMBL/GenBank/DDBJ whole genome shotgun (WGS) entry which is preliminary data.</text>
</comment>
<protein>
    <submittedName>
        <fullName evidence="2">Uncharacterized protein</fullName>
    </submittedName>
</protein>
<keyword evidence="1" id="KW-0812">Transmembrane</keyword>
<proteinExistence type="predicted"/>
<evidence type="ECO:0000313" key="3">
    <source>
        <dbReference type="Proteomes" id="UP000728185"/>
    </source>
</evidence>
<keyword evidence="1" id="KW-1133">Transmembrane helix</keyword>
<dbReference type="Proteomes" id="UP000728185">
    <property type="component" value="Unassembled WGS sequence"/>
</dbReference>
<keyword evidence="1" id="KW-0472">Membrane</keyword>
<dbReference type="AlphaFoldDB" id="A0A8E0S4H9"/>
<evidence type="ECO:0000313" key="2">
    <source>
        <dbReference type="EMBL" id="KAA0197701.1"/>
    </source>
</evidence>
<reference evidence="2" key="1">
    <citation type="submission" date="2019-05" db="EMBL/GenBank/DDBJ databases">
        <title>Annotation for the trematode Fasciolopsis buski.</title>
        <authorList>
            <person name="Choi Y.-J."/>
        </authorList>
    </citation>
    <scope>NUCLEOTIDE SEQUENCE</scope>
    <source>
        <strain evidence="2">HT</strain>
        <tissue evidence="2">Whole worm</tissue>
    </source>
</reference>
<evidence type="ECO:0000256" key="1">
    <source>
        <dbReference type="SAM" id="Phobius"/>
    </source>
</evidence>
<accession>A0A8E0S4H9</accession>
<dbReference type="EMBL" id="LUCM01002214">
    <property type="protein sequence ID" value="KAA0197701.1"/>
    <property type="molecule type" value="Genomic_DNA"/>
</dbReference>
<sequence>MCERTDIADDCGDYSDFPPNWGYEELESDELILLFIGIVLDMMLFAFCTIIVAFKFGEEIRCWLRTRLMGRQYPYEKVADYLRGTDLTGPAGQGSETAGEEQTSLATMEATGEAVETSIEGKELDKIDAKSAELRSKLIACKSDLHSRRNLFSQDPDQNYFSYPLHDFTRTNNLNDLIEQRSNKNWIRACQVDDS</sequence>
<dbReference type="OrthoDB" id="6279092at2759"/>
<name>A0A8E0S4H9_9TREM</name>
<feature type="transmembrane region" description="Helical" evidence="1">
    <location>
        <begin position="31"/>
        <end position="57"/>
    </location>
</feature>
<organism evidence="2 3">
    <name type="scientific">Fasciolopsis buskii</name>
    <dbReference type="NCBI Taxonomy" id="27845"/>
    <lineage>
        <taxon>Eukaryota</taxon>
        <taxon>Metazoa</taxon>
        <taxon>Spiralia</taxon>
        <taxon>Lophotrochozoa</taxon>
        <taxon>Platyhelminthes</taxon>
        <taxon>Trematoda</taxon>
        <taxon>Digenea</taxon>
        <taxon>Plagiorchiida</taxon>
        <taxon>Echinostomata</taxon>
        <taxon>Echinostomatoidea</taxon>
        <taxon>Fasciolidae</taxon>
        <taxon>Fasciolopsis</taxon>
    </lineage>
</organism>
<gene>
    <name evidence="2" type="ORF">FBUS_07895</name>
</gene>
<keyword evidence="3" id="KW-1185">Reference proteome</keyword>